<evidence type="ECO:0000313" key="2">
    <source>
        <dbReference type="EMBL" id="QLF70108.1"/>
    </source>
</evidence>
<reference evidence="2 3" key="1">
    <citation type="submission" date="2020-06" db="EMBL/GenBank/DDBJ databases">
        <title>Genome sequence of Rhizobium sp strain ADMK78.</title>
        <authorList>
            <person name="Rahi P."/>
        </authorList>
    </citation>
    <scope>NUCLEOTIDE SEQUENCE [LARGE SCALE GENOMIC DNA]</scope>
    <source>
        <strain evidence="2 3">ADMK78</strain>
    </source>
</reference>
<dbReference type="EMBL" id="CP058350">
    <property type="protein sequence ID" value="QLF70108.1"/>
    <property type="molecule type" value="Genomic_DNA"/>
</dbReference>
<organism evidence="2 3">
    <name type="scientific">Peteryoungia desertarenae</name>
    <dbReference type="NCBI Taxonomy" id="1813451"/>
    <lineage>
        <taxon>Bacteria</taxon>
        <taxon>Pseudomonadati</taxon>
        <taxon>Pseudomonadota</taxon>
        <taxon>Alphaproteobacteria</taxon>
        <taxon>Hyphomicrobiales</taxon>
        <taxon>Rhizobiaceae</taxon>
        <taxon>Peteryoungia</taxon>
    </lineage>
</organism>
<accession>A0ABX6QNL4</accession>
<feature type="region of interest" description="Disordered" evidence="1">
    <location>
        <begin position="80"/>
        <end position="156"/>
    </location>
</feature>
<gene>
    <name evidence="2" type="ORF">FE840_011490</name>
</gene>
<proteinExistence type="predicted"/>
<feature type="compositionally biased region" description="Basic and acidic residues" evidence="1">
    <location>
        <begin position="80"/>
        <end position="91"/>
    </location>
</feature>
<evidence type="ECO:0000256" key="1">
    <source>
        <dbReference type="SAM" id="MobiDB-lite"/>
    </source>
</evidence>
<sequence length="241" mass="24603">MAGTKGEKNEGKSVDPADVGFVSDVLKDLPSMPLHPLLVHPTAAMATATVIGLGLATQLSSAWLGSMQGALDASKRFAKRLEEEGSAEQRDPQQASGPAEDAAVAAPIVKSVGATAPKAKPAKPAAPAAAKAKPVKVGPKVAEPATEKTAKAAKASSAKVAVAKNATSAKRSGKMSDLKIIDGIGPKLEQMLNGKGIRTVAEMAALTEAEVKSLDSELGLDGRALRDDWVGQAKALCGRKK</sequence>
<name>A0ABX6QNL4_9HYPH</name>
<feature type="compositionally biased region" description="Low complexity" evidence="1">
    <location>
        <begin position="114"/>
        <end position="144"/>
    </location>
</feature>
<evidence type="ECO:0000313" key="3">
    <source>
        <dbReference type="Proteomes" id="UP000308530"/>
    </source>
</evidence>
<keyword evidence="3" id="KW-1185">Reference proteome</keyword>
<dbReference type="RefSeq" id="WP_138289378.1">
    <property type="nucleotide sequence ID" value="NZ_CP058350.1"/>
</dbReference>
<dbReference type="Proteomes" id="UP000308530">
    <property type="component" value="Chromosome"/>
</dbReference>
<protein>
    <submittedName>
        <fullName evidence="2">5' DNA nuclease</fullName>
    </submittedName>
</protein>